<proteinExistence type="inferred from homology"/>
<dbReference type="InterPro" id="IPR010285">
    <property type="entry name" value="DNA_helicase_pif1-like_DEAD"/>
</dbReference>
<dbReference type="GO" id="GO:0043139">
    <property type="term" value="F:5'-3' DNA helicase activity"/>
    <property type="evidence" value="ECO:0007669"/>
    <property type="project" value="UniProtKB-EC"/>
</dbReference>
<dbReference type="GO" id="GO:0016787">
    <property type="term" value="F:hydrolase activity"/>
    <property type="evidence" value="ECO:0007669"/>
    <property type="project" value="UniProtKB-KW"/>
</dbReference>
<comment type="catalytic activity">
    <reaction evidence="1">
        <text>ATP + H2O = ADP + phosphate + H(+)</text>
        <dbReference type="Rhea" id="RHEA:13065"/>
        <dbReference type="ChEBI" id="CHEBI:15377"/>
        <dbReference type="ChEBI" id="CHEBI:15378"/>
        <dbReference type="ChEBI" id="CHEBI:30616"/>
        <dbReference type="ChEBI" id="CHEBI:43474"/>
        <dbReference type="ChEBI" id="CHEBI:456216"/>
        <dbReference type="EC" id="5.6.2.3"/>
    </reaction>
</comment>
<dbReference type="Pfam" id="PF21530">
    <property type="entry name" value="Pif1_2B_dom"/>
    <property type="match status" value="1"/>
</dbReference>
<keyword evidence="1" id="KW-0547">Nucleotide-binding</keyword>
<dbReference type="Proteomes" id="UP000663842">
    <property type="component" value="Unassembled WGS sequence"/>
</dbReference>
<dbReference type="InterPro" id="IPR027417">
    <property type="entry name" value="P-loop_NTPase"/>
</dbReference>
<keyword evidence="1" id="KW-0347">Helicase</keyword>
<organism evidence="4 5">
    <name type="scientific">Rotaria magnacalcarata</name>
    <dbReference type="NCBI Taxonomy" id="392030"/>
    <lineage>
        <taxon>Eukaryota</taxon>
        <taxon>Metazoa</taxon>
        <taxon>Spiralia</taxon>
        <taxon>Gnathifera</taxon>
        <taxon>Rotifera</taxon>
        <taxon>Eurotatoria</taxon>
        <taxon>Bdelloidea</taxon>
        <taxon>Philodinida</taxon>
        <taxon>Philodinidae</taxon>
        <taxon>Rotaria</taxon>
    </lineage>
</organism>
<comment type="cofactor">
    <cofactor evidence="1">
        <name>Mg(2+)</name>
        <dbReference type="ChEBI" id="CHEBI:18420"/>
    </cofactor>
</comment>
<dbReference type="EC" id="5.6.2.3" evidence="1"/>
<keyword evidence="1" id="KW-0233">DNA recombination</keyword>
<dbReference type="GO" id="GO:0000723">
    <property type="term" value="P:telomere maintenance"/>
    <property type="evidence" value="ECO:0007669"/>
    <property type="project" value="InterPro"/>
</dbReference>
<evidence type="ECO:0000259" key="2">
    <source>
        <dbReference type="Pfam" id="PF05970"/>
    </source>
</evidence>
<dbReference type="Pfam" id="PF05970">
    <property type="entry name" value="PIF1"/>
    <property type="match status" value="1"/>
</dbReference>
<sequence length="357" mass="39515">MSHKQALQALDRTQQDLRGTGKHMGGTVLLLAGDFRQTLPVIPKGTMADELKACLKASYLWRYVITLGLKTNMRVHLQGDASAGQFAEQLLTIGNGKAPVHSTSGLISLSNNFCNVVDSIEILKASVFPYIRTHYKDHKWLCERAILAPKNNSVNTIHLQIQQQLPGETTSYRSIDTVVDVDDAVQYPIEFLNSLEPSRMPPHNLLLKVGSPIMLLRNLDAPRLCNGTRLAVKSLMPHVIEATILTGCAKGEDVFIPLIPLAPTDMPFQFKRLQFPVRLAFAMSINKAQGQSLKVAGINLESPCFSHGQIYVACSRVGTGKNLYVFAPDGKTKNIVYPTSFTIKTLFHYCFTKTVHK</sequence>
<evidence type="ECO:0000259" key="3">
    <source>
        <dbReference type="Pfam" id="PF21530"/>
    </source>
</evidence>
<feature type="domain" description="DNA helicase Pif1-like 2B" evidence="3">
    <location>
        <begin position="190"/>
        <end position="235"/>
    </location>
</feature>
<feature type="domain" description="DNA helicase Pif1-like DEAD-box helicase" evidence="2">
    <location>
        <begin position="1"/>
        <end position="100"/>
    </location>
</feature>
<dbReference type="GO" id="GO:0006310">
    <property type="term" value="P:DNA recombination"/>
    <property type="evidence" value="ECO:0007669"/>
    <property type="project" value="UniProtKB-KW"/>
</dbReference>
<keyword evidence="1" id="KW-0378">Hydrolase</keyword>
<evidence type="ECO:0000313" key="4">
    <source>
        <dbReference type="EMBL" id="CAF3948023.1"/>
    </source>
</evidence>
<name>A0A819KE55_9BILA</name>
<evidence type="ECO:0000313" key="5">
    <source>
        <dbReference type="Proteomes" id="UP000663842"/>
    </source>
</evidence>
<dbReference type="AlphaFoldDB" id="A0A819KE55"/>
<gene>
    <name evidence="4" type="ORF">UXM345_LOCUS13166</name>
</gene>
<dbReference type="EMBL" id="CAJOBF010001410">
    <property type="protein sequence ID" value="CAF3948023.1"/>
    <property type="molecule type" value="Genomic_DNA"/>
</dbReference>
<dbReference type="GO" id="GO:0005524">
    <property type="term" value="F:ATP binding"/>
    <property type="evidence" value="ECO:0007669"/>
    <property type="project" value="UniProtKB-KW"/>
</dbReference>
<dbReference type="GO" id="GO:0006281">
    <property type="term" value="P:DNA repair"/>
    <property type="evidence" value="ECO:0007669"/>
    <property type="project" value="UniProtKB-KW"/>
</dbReference>
<keyword evidence="1" id="KW-0234">DNA repair</keyword>
<comment type="caution">
    <text evidence="4">The sequence shown here is derived from an EMBL/GenBank/DDBJ whole genome shotgun (WGS) entry which is preliminary data.</text>
</comment>
<dbReference type="InterPro" id="IPR049163">
    <property type="entry name" value="Pif1-like_2B_dom"/>
</dbReference>
<comment type="similarity">
    <text evidence="1">Belongs to the helicase family.</text>
</comment>
<protein>
    <recommendedName>
        <fullName evidence="1">ATP-dependent DNA helicase</fullName>
        <ecNumber evidence="1">5.6.2.3</ecNumber>
    </recommendedName>
</protein>
<reference evidence="4" key="1">
    <citation type="submission" date="2021-02" db="EMBL/GenBank/DDBJ databases">
        <authorList>
            <person name="Nowell W R."/>
        </authorList>
    </citation>
    <scope>NUCLEOTIDE SEQUENCE</scope>
</reference>
<keyword evidence="1" id="KW-0067">ATP-binding</keyword>
<evidence type="ECO:0000256" key="1">
    <source>
        <dbReference type="RuleBase" id="RU363044"/>
    </source>
</evidence>
<accession>A0A819KE55</accession>
<dbReference type="SUPFAM" id="SSF52540">
    <property type="entry name" value="P-loop containing nucleoside triphosphate hydrolases"/>
    <property type="match status" value="1"/>
</dbReference>
<keyword evidence="1" id="KW-0227">DNA damage</keyword>
<dbReference type="PANTHER" id="PTHR10492">
    <property type="match status" value="1"/>
</dbReference>
<dbReference type="PANTHER" id="PTHR10492:SF57">
    <property type="entry name" value="ATP-DEPENDENT DNA HELICASE"/>
    <property type="match status" value="1"/>
</dbReference>